<comment type="caution">
    <text evidence="1">The sequence shown here is derived from an EMBL/GenBank/DDBJ whole genome shotgun (WGS) entry which is preliminary data.</text>
</comment>
<sequence>MTSLVIEIPIRNDSPLAHSWTTGDKILVVFSLGKGYEICTYTYSKKSFKNDKKSFTQLEKQGALILGWVRIDV</sequence>
<accession>A0A227KS75</accession>
<keyword evidence="2" id="KW-1185">Reference proteome</keyword>
<proteinExistence type="predicted"/>
<organism evidence="1 2">
    <name type="scientific">Turicimonas muris</name>
    <dbReference type="NCBI Taxonomy" id="1796652"/>
    <lineage>
        <taxon>Bacteria</taxon>
        <taxon>Pseudomonadati</taxon>
        <taxon>Pseudomonadota</taxon>
        <taxon>Betaproteobacteria</taxon>
        <taxon>Burkholderiales</taxon>
        <taxon>Sutterellaceae</taxon>
        <taxon>Turicimonas</taxon>
    </lineage>
</organism>
<dbReference type="EMBL" id="NHMP01000001">
    <property type="protein sequence ID" value="OXE50875.1"/>
    <property type="molecule type" value="Genomic_DNA"/>
</dbReference>
<protein>
    <submittedName>
        <fullName evidence="1">Uncharacterized protein</fullName>
    </submittedName>
</protein>
<reference evidence="2" key="1">
    <citation type="submission" date="2017-05" db="EMBL/GenBank/DDBJ databases">
        <title>Improved OligoMM genomes.</title>
        <authorList>
            <person name="Garzetti D."/>
        </authorList>
    </citation>
    <scope>NUCLEOTIDE SEQUENCE [LARGE SCALE GENOMIC DNA]</scope>
    <source>
        <strain evidence="2">YL45</strain>
    </source>
</reference>
<evidence type="ECO:0000313" key="1">
    <source>
        <dbReference type="EMBL" id="OXE50875.1"/>
    </source>
</evidence>
<dbReference type="Proteomes" id="UP000214610">
    <property type="component" value="Unassembled WGS sequence"/>
</dbReference>
<dbReference type="RefSeq" id="WP_066590761.1">
    <property type="nucleotide sequence ID" value="NZ_CP065313.1"/>
</dbReference>
<evidence type="ECO:0000313" key="2">
    <source>
        <dbReference type="Proteomes" id="UP000214610"/>
    </source>
</evidence>
<dbReference type="GeneID" id="78363064"/>
<gene>
    <name evidence="1" type="ORF">ADH67_00810</name>
</gene>
<dbReference type="AlphaFoldDB" id="A0A227KS75"/>
<name>A0A227KS75_9BURK</name>